<protein>
    <recommendedName>
        <fullName evidence="2">Amidohydrolase-related domain-containing protein</fullName>
    </recommendedName>
</protein>
<evidence type="ECO:0000256" key="1">
    <source>
        <dbReference type="SAM" id="MobiDB-lite"/>
    </source>
</evidence>
<dbReference type="Pfam" id="PF01979">
    <property type="entry name" value="Amidohydro_1"/>
    <property type="match status" value="1"/>
</dbReference>
<reference evidence="3" key="1">
    <citation type="submission" date="2020-02" db="EMBL/GenBank/DDBJ databases">
        <authorList>
            <person name="Meier V. D."/>
        </authorList>
    </citation>
    <scope>NUCLEOTIDE SEQUENCE</scope>
    <source>
        <strain evidence="3">AVDCRST_MAG68</strain>
    </source>
</reference>
<sequence length="244" mass="27431">MITLIENGEVYTPEPGVTHFHVGEMDRRLEPLRQILDEHDIDPRCVYPTHVQRNDKLMAEAVELTRRGCNVDVDTIEEDLAKWLRFYLDRGGDPACLTASSDASVSSPRVLSEQVRACVTEHGFMLEQVLPLVTRNTARILKLEKKGTLEKGKWGDILLLEKGTLDIVHVISKGVFMVRDGKPAVEEKFLEESKACDSPGRRQVPRRRVTHRDWRSDEDEAAFFGPGAGGDDGRGGMRRRRGGG</sequence>
<dbReference type="InterPro" id="IPR032466">
    <property type="entry name" value="Metal_Hydrolase"/>
</dbReference>
<proteinExistence type="predicted"/>
<dbReference type="AlphaFoldDB" id="A0A6J4MZZ4"/>
<dbReference type="InterPro" id="IPR006680">
    <property type="entry name" value="Amidohydro-rel"/>
</dbReference>
<dbReference type="EMBL" id="CADCTW010000244">
    <property type="protein sequence ID" value="CAA9370875.1"/>
    <property type="molecule type" value="Genomic_DNA"/>
</dbReference>
<dbReference type="Gene3D" id="3.20.20.140">
    <property type="entry name" value="Metal-dependent hydrolases"/>
    <property type="match status" value="1"/>
</dbReference>
<feature type="domain" description="Amidohydrolase-related" evidence="2">
    <location>
        <begin position="60"/>
        <end position="174"/>
    </location>
</feature>
<gene>
    <name evidence="3" type="ORF">AVDCRST_MAG68-5513</name>
</gene>
<name>A0A6J4MZZ4_9BACT</name>
<evidence type="ECO:0000313" key="3">
    <source>
        <dbReference type="EMBL" id="CAA9370875.1"/>
    </source>
</evidence>
<feature type="region of interest" description="Disordered" evidence="1">
    <location>
        <begin position="196"/>
        <end position="244"/>
    </location>
</feature>
<dbReference type="SUPFAM" id="SSF51556">
    <property type="entry name" value="Metallo-dependent hydrolases"/>
    <property type="match status" value="1"/>
</dbReference>
<dbReference type="GO" id="GO:0016787">
    <property type="term" value="F:hydrolase activity"/>
    <property type="evidence" value="ECO:0007669"/>
    <property type="project" value="InterPro"/>
</dbReference>
<evidence type="ECO:0000259" key="2">
    <source>
        <dbReference type="Pfam" id="PF01979"/>
    </source>
</evidence>
<organism evidence="3">
    <name type="scientific">uncultured Gemmatimonadota bacterium</name>
    <dbReference type="NCBI Taxonomy" id="203437"/>
    <lineage>
        <taxon>Bacteria</taxon>
        <taxon>Pseudomonadati</taxon>
        <taxon>Gemmatimonadota</taxon>
        <taxon>environmental samples</taxon>
    </lineage>
</organism>
<accession>A0A6J4MZZ4</accession>